<organism evidence="2 6">
    <name type="scientific">Aphanomyces astaci</name>
    <name type="common">Crayfish plague agent</name>
    <dbReference type="NCBI Taxonomy" id="112090"/>
    <lineage>
        <taxon>Eukaryota</taxon>
        <taxon>Sar</taxon>
        <taxon>Stramenopiles</taxon>
        <taxon>Oomycota</taxon>
        <taxon>Saprolegniomycetes</taxon>
        <taxon>Saprolegniales</taxon>
        <taxon>Verrucalvaceae</taxon>
        <taxon>Aphanomyces</taxon>
    </lineage>
</organism>
<reference evidence="6 7" key="1">
    <citation type="submission" date="2018-08" db="EMBL/GenBank/DDBJ databases">
        <title>Aphanomyces genome sequencing and annotation.</title>
        <authorList>
            <person name="Minardi D."/>
            <person name="Oidtmann B."/>
            <person name="Van Der Giezen M."/>
            <person name="Studholme D.J."/>
        </authorList>
    </citation>
    <scope>NUCLEOTIDE SEQUENCE [LARGE SCALE GENOMIC DNA]</scope>
    <source>
        <strain evidence="5 7">197901</strain>
        <strain evidence="3 9">D2</strain>
        <strain evidence="2 6">SA</strain>
        <strain evidence="4 10">Si</strain>
        <strain evidence="1 8">Yx</strain>
    </source>
</reference>
<dbReference type="EMBL" id="QUTE01012204">
    <property type="protein sequence ID" value="RHZ07772.1"/>
    <property type="molecule type" value="Genomic_DNA"/>
</dbReference>
<evidence type="ECO:0000313" key="9">
    <source>
        <dbReference type="Proteomes" id="UP000266643"/>
    </source>
</evidence>
<evidence type="ECO:0000313" key="1">
    <source>
        <dbReference type="EMBL" id="RHY09370.1"/>
    </source>
</evidence>
<dbReference type="Proteomes" id="UP000266643">
    <property type="component" value="Unassembled WGS sequence"/>
</dbReference>
<evidence type="ECO:0000313" key="7">
    <source>
        <dbReference type="Proteomes" id="UP000266196"/>
    </source>
</evidence>
<dbReference type="EMBL" id="QUTC01005910">
    <property type="protein sequence ID" value="RHY55087.1"/>
    <property type="molecule type" value="Genomic_DNA"/>
</dbReference>
<dbReference type="Proteomes" id="UP000266239">
    <property type="component" value="Unassembled WGS sequence"/>
</dbReference>
<evidence type="ECO:0000313" key="4">
    <source>
        <dbReference type="EMBL" id="RHY78144.1"/>
    </source>
</evidence>
<dbReference type="VEuPathDB" id="FungiDB:H257_16718"/>
<dbReference type="EMBL" id="QUTB01000214">
    <property type="protein sequence ID" value="RHY78144.1"/>
    <property type="molecule type" value="Genomic_DNA"/>
</dbReference>
<dbReference type="Proteomes" id="UP000265716">
    <property type="component" value="Unassembled WGS sequence"/>
</dbReference>
<comment type="caution">
    <text evidence="2">The sequence shown here is derived from an EMBL/GenBank/DDBJ whole genome shotgun (WGS) entry which is preliminary data.</text>
</comment>
<evidence type="ECO:0000313" key="6">
    <source>
        <dbReference type="Proteomes" id="UP000265716"/>
    </source>
</evidence>
<sequence length="119" mass="12525">MVGPPSYAKQVVVRNDSGHTIHVTGLFGSDGQVADGNELIRQTVAVGPHSSATLGEHEYNMGTWTAVAPVYSVQADHPESNHQAQFKPQVSGVVSAVHVVLASNDNAGRLSLSQSHTVE</sequence>
<dbReference type="Proteomes" id="UP000283543">
    <property type="component" value="Unassembled WGS sequence"/>
</dbReference>
<evidence type="ECO:0000313" key="5">
    <source>
        <dbReference type="EMBL" id="RHZ07772.1"/>
    </source>
</evidence>
<gene>
    <name evidence="1" type="ORF">DYB25_003372</name>
    <name evidence="3" type="ORF">DYB30_007893</name>
    <name evidence="5" type="ORF">DYB31_005841</name>
    <name evidence="4" type="ORF">DYB34_005414</name>
    <name evidence="2" type="ORF">DYB38_006744</name>
</gene>
<evidence type="ECO:0000313" key="2">
    <source>
        <dbReference type="EMBL" id="RHY55087.1"/>
    </source>
</evidence>
<evidence type="ECO:0000313" key="3">
    <source>
        <dbReference type="EMBL" id="RHY70948.1"/>
    </source>
</evidence>
<dbReference type="EMBL" id="QUTA01006837">
    <property type="protein sequence ID" value="RHY09370.1"/>
    <property type="molecule type" value="Genomic_DNA"/>
</dbReference>
<evidence type="ECO:0000313" key="10">
    <source>
        <dbReference type="Proteomes" id="UP000283543"/>
    </source>
</evidence>
<dbReference type="EMBL" id="QUTD01003878">
    <property type="protein sequence ID" value="RHY70948.1"/>
    <property type="molecule type" value="Genomic_DNA"/>
</dbReference>
<evidence type="ECO:0000313" key="8">
    <source>
        <dbReference type="Proteomes" id="UP000266239"/>
    </source>
</evidence>
<dbReference type="AlphaFoldDB" id="A0A397CXP2"/>
<proteinExistence type="predicted"/>
<name>A0A397CXP2_APHAT</name>
<protein>
    <submittedName>
        <fullName evidence="2">Uncharacterized protein</fullName>
    </submittedName>
</protein>
<accession>A0A397CXP2</accession>
<dbReference type="Proteomes" id="UP000266196">
    <property type="component" value="Unassembled WGS sequence"/>
</dbReference>